<evidence type="ECO:0000256" key="1">
    <source>
        <dbReference type="ARBA" id="ARBA00022603"/>
    </source>
</evidence>
<name>A0A562SA36_9BACT</name>
<dbReference type="NCBIfam" id="TIGR03534">
    <property type="entry name" value="RF_mod_PrmC"/>
    <property type="match status" value="1"/>
</dbReference>
<evidence type="ECO:0000256" key="5">
    <source>
        <dbReference type="HAMAP-Rule" id="MF_02126"/>
    </source>
</evidence>
<dbReference type="InterPro" id="IPR040758">
    <property type="entry name" value="PrmC_N"/>
</dbReference>
<sequence length="296" mass="32755">MALHEPEKKDVWDVGKVLRWTTEYFATHGIDSPRLTAEILLAHCLGTSRLNLYLRFDQPLNPSERDAFRHLIRRRAAREPVAHITGERSFWTLDLATGPQALIPRPDTETLVSEALKYLPEDRACRVLDLGTGTGCIALAVAAERPLCTVFAVDLSIAACGLAMKNIRNADLAARVFPVTASWCGAFKRGTLFDLVVSNPPYIPTAHMAALAPEVRDHEPPLALDGGADGLSAYRSLVSEVRDVLRPGGILLLEIGYDQFRDVSYLFAGTGDYEVFPCVMDLADRERVVVLRRKMN</sequence>
<dbReference type="InterPro" id="IPR002052">
    <property type="entry name" value="DNA_methylase_N6_adenine_CS"/>
</dbReference>
<dbReference type="PANTHER" id="PTHR18895">
    <property type="entry name" value="HEMK METHYLTRANSFERASE"/>
    <property type="match status" value="1"/>
</dbReference>
<dbReference type="PROSITE" id="PS00092">
    <property type="entry name" value="N6_MTASE"/>
    <property type="match status" value="1"/>
</dbReference>
<dbReference type="InterPro" id="IPR007848">
    <property type="entry name" value="Small_mtfrase_dom"/>
</dbReference>
<dbReference type="GO" id="GO:0003676">
    <property type="term" value="F:nucleic acid binding"/>
    <property type="evidence" value="ECO:0007669"/>
    <property type="project" value="InterPro"/>
</dbReference>
<dbReference type="Pfam" id="PF17827">
    <property type="entry name" value="PrmC_N"/>
    <property type="match status" value="1"/>
</dbReference>
<evidence type="ECO:0000259" key="6">
    <source>
        <dbReference type="Pfam" id="PF05175"/>
    </source>
</evidence>
<dbReference type="OrthoDB" id="9800643at2"/>
<feature type="domain" description="Methyltransferase small" evidence="6">
    <location>
        <begin position="116"/>
        <end position="203"/>
    </location>
</feature>
<dbReference type="InterPro" id="IPR050320">
    <property type="entry name" value="N5-glutamine_MTase"/>
</dbReference>
<evidence type="ECO:0000256" key="3">
    <source>
        <dbReference type="ARBA" id="ARBA00022691"/>
    </source>
</evidence>
<evidence type="ECO:0000256" key="2">
    <source>
        <dbReference type="ARBA" id="ARBA00022679"/>
    </source>
</evidence>
<dbReference type="RefSeq" id="WP_144681472.1">
    <property type="nucleotide sequence ID" value="NZ_VLLC01000001.1"/>
</dbReference>
<gene>
    <name evidence="5" type="primary">prmC</name>
    <name evidence="8" type="ORF">LZ24_00240</name>
</gene>
<dbReference type="Gene3D" id="1.10.8.10">
    <property type="entry name" value="DNA helicase RuvA subunit, C-terminal domain"/>
    <property type="match status" value="1"/>
</dbReference>
<dbReference type="Gene3D" id="3.40.50.150">
    <property type="entry name" value="Vaccinia Virus protein VP39"/>
    <property type="match status" value="1"/>
</dbReference>
<dbReference type="AlphaFoldDB" id="A0A562SA36"/>
<dbReference type="SUPFAM" id="SSF53335">
    <property type="entry name" value="S-adenosyl-L-methionine-dependent methyltransferases"/>
    <property type="match status" value="1"/>
</dbReference>
<feature type="binding site" evidence="5">
    <location>
        <position position="199"/>
    </location>
    <ligand>
        <name>S-adenosyl-L-methionine</name>
        <dbReference type="ChEBI" id="CHEBI:59789"/>
    </ligand>
</feature>
<keyword evidence="3 5" id="KW-0949">S-adenosyl-L-methionine</keyword>
<comment type="similarity">
    <text evidence="5">Belongs to the protein N5-glutamine methyltransferase family. PrmC subfamily.</text>
</comment>
<accession>A0A562SA36</accession>
<evidence type="ECO:0000256" key="4">
    <source>
        <dbReference type="ARBA" id="ARBA00048391"/>
    </source>
</evidence>
<comment type="function">
    <text evidence="5">Methylates the class 1 translation termination release factors RF1/PrfA and RF2/PrfB on the glutamine residue of the universally conserved GGQ motif.</text>
</comment>
<keyword evidence="2 5" id="KW-0808">Transferase</keyword>
<comment type="catalytic activity">
    <reaction evidence="4 5">
        <text>L-glutaminyl-[peptide chain release factor] + S-adenosyl-L-methionine = N(5)-methyl-L-glutaminyl-[peptide chain release factor] + S-adenosyl-L-homocysteine + H(+)</text>
        <dbReference type="Rhea" id="RHEA:42896"/>
        <dbReference type="Rhea" id="RHEA-COMP:10271"/>
        <dbReference type="Rhea" id="RHEA-COMP:10272"/>
        <dbReference type="ChEBI" id="CHEBI:15378"/>
        <dbReference type="ChEBI" id="CHEBI:30011"/>
        <dbReference type="ChEBI" id="CHEBI:57856"/>
        <dbReference type="ChEBI" id="CHEBI:59789"/>
        <dbReference type="ChEBI" id="CHEBI:61891"/>
        <dbReference type="EC" id="2.1.1.297"/>
    </reaction>
</comment>
<feature type="domain" description="Release factor glutamine methyltransferase N-terminal" evidence="7">
    <location>
        <begin position="17"/>
        <end position="86"/>
    </location>
</feature>
<dbReference type="NCBIfam" id="TIGR00536">
    <property type="entry name" value="hemK_fam"/>
    <property type="match status" value="1"/>
</dbReference>
<proteinExistence type="inferred from homology"/>
<dbReference type="GO" id="GO:0102559">
    <property type="term" value="F:peptide chain release factor N(5)-glutamine methyltransferase activity"/>
    <property type="evidence" value="ECO:0007669"/>
    <property type="project" value="UniProtKB-EC"/>
</dbReference>
<keyword evidence="9" id="KW-1185">Reference proteome</keyword>
<feature type="binding site" evidence="5">
    <location>
        <begin position="131"/>
        <end position="135"/>
    </location>
    <ligand>
        <name>S-adenosyl-L-methionine</name>
        <dbReference type="ChEBI" id="CHEBI:59789"/>
    </ligand>
</feature>
<comment type="caution">
    <text evidence="8">The sequence shown here is derived from an EMBL/GenBank/DDBJ whole genome shotgun (WGS) entry which is preliminary data.</text>
</comment>
<dbReference type="CDD" id="cd02440">
    <property type="entry name" value="AdoMet_MTases"/>
    <property type="match status" value="1"/>
</dbReference>
<dbReference type="EC" id="2.1.1.297" evidence="5"/>
<dbReference type="GO" id="GO:0032259">
    <property type="term" value="P:methylation"/>
    <property type="evidence" value="ECO:0007669"/>
    <property type="project" value="UniProtKB-KW"/>
</dbReference>
<dbReference type="PANTHER" id="PTHR18895:SF74">
    <property type="entry name" value="MTRF1L RELEASE FACTOR GLUTAMINE METHYLTRANSFERASE"/>
    <property type="match status" value="1"/>
</dbReference>
<dbReference type="Proteomes" id="UP000318307">
    <property type="component" value="Unassembled WGS sequence"/>
</dbReference>
<reference evidence="8 9" key="1">
    <citation type="submission" date="2019-07" db="EMBL/GenBank/DDBJ databases">
        <title>Genome sequencing of 100 strains of the haloalkaliphilic chemolithoautotrophic sulfur-oxidizing bacterium Thioalkalivibrio.</title>
        <authorList>
            <person name="Muyzer G."/>
        </authorList>
    </citation>
    <scope>NUCLEOTIDE SEQUENCE [LARGE SCALE GENOMIC DNA]</scope>
    <source>
        <strain evidence="8 9">ASO4-4</strain>
    </source>
</reference>
<keyword evidence="1 5" id="KW-0489">Methyltransferase</keyword>
<evidence type="ECO:0000259" key="7">
    <source>
        <dbReference type="Pfam" id="PF17827"/>
    </source>
</evidence>
<dbReference type="HAMAP" id="MF_02126">
    <property type="entry name" value="RF_methyltr_PrmC"/>
    <property type="match status" value="1"/>
</dbReference>
<evidence type="ECO:0000313" key="9">
    <source>
        <dbReference type="Proteomes" id="UP000318307"/>
    </source>
</evidence>
<dbReference type="Pfam" id="PF05175">
    <property type="entry name" value="MTS"/>
    <property type="match status" value="1"/>
</dbReference>
<feature type="binding site" evidence="5">
    <location>
        <position position="183"/>
    </location>
    <ligand>
        <name>S-adenosyl-L-methionine</name>
        <dbReference type="ChEBI" id="CHEBI:59789"/>
    </ligand>
</feature>
<dbReference type="InterPro" id="IPR029063">
    <property type="entry name" value="SAM-dependent_MTases_sf"/>
</dbReference>
<organism evidence="8 9">
    <name type="scientific">Desulfobotulus alkaliphilus</name>
    <dbReference type="NCBI Taxonomy" id="622671"/>
    <lineage>
        <taxon>Bacteria</taxon>
        <taxon>Pseudomonadati</taxon>
        <taxon>Thermodesulfobacteriota</taxon>
        <taxon>Desulfobacteria</taxon>
        <taxon>Desulfobacterales</taxon>
        <taxon>Desulfobacteraceae</taxon>
        <taxon>Desulfobotulus</taxon>
    </lineage>
</organism>
<dbReference type="InterPro" id="IPR019874">
    <property type="entry name" value="RF_methyltr_PrmC"/>
</dbReference>
<feature type="binding site" evidence="5">
    <location>
        <begin position="199"/>
        <end position="202"/>
    </location>
    <ligand>
        <name>substrate</name>
    </ligand>
</feature>
<dbReference type="InterPro" id="IPR004556">
    <property type="entry name" value="HemK-like"/>
</dbReference>
<dbReference type="EMBL" id="VLLC01000001">
    <property type="protein sequence ID" value="TWI77430.1"/>
    <property type="molecule type" value="Genomic_DNA"/>
</dbReference>
<feature type="binding site" evidence="5">
    <location>
        <position position="154"/>
    </location>
    <ligand>
        <name>S-adenosyl-L-methionine</name>
        <dbReference type="ChEBI" id="CHEBI:59789"/>
    </ligand>
</feature>
<protein>
    <recommendedName>
        <fullName evidence="5">Release factor glutamine methyltransferase</fullName>
        <shortName evidence="5">RF MTase</shortName>
        <ecNumber evidence="5">2.1.1.297</ecNumber>
    </recommendedName>
    <alternativeName>
        <fullName evidence="5">N5-glutamine methyltransferase PrmC</fullName>
    </alternativeName>
    <alternativeName>
        <fullName evidence="5">Protein-(glutamine-N5) MTase PrmC</fullName>
    </alternativeName>
    <alternativeName>
        <fullName evidence="5">Protein-glutamine N-methyltransferase PrmC</fullName>
    </alternativeName>
</protein>
<evidence type="ECO:0000313" key="8">
    <source>
        <dbReference type="EMBL" id="TWI77430.1"/>
    </source>
</evidence>